<dbReference type="EMBL" id="MPDP01000323">
    <property type="protein sequence ID" value="KAK1445398.1"/>
    <property type="molecule type" value="Genomic_DNA"/>
</dbReference>
<comment type="caution">
    <text evidence="1">The sequence shown here is derived from an EMBL/GenBank/DDBJ whole genome shotgun (WGS) entry which is preliminary data.</text>
</comment>
<name>A0AAI9TTV8_9PEZI</name>
<evidence type="ECO:0000313" key="2">
    <source>
        <dbReference type="Proteomes" id="UP001239213"/>
    </source>
</evidence>
<protein>
    <submittedName>
        <fullName evidence="1">Uncharacterized protein</fullName>
    </submittedName>
</protein>
<organism evidence="1 2">
    <name type="scientific">Colletotrichum cuscutae</name>
    <dbReference type="NCBI Taxonomy" id="1209917"/>
    <lineage>
        <taxon>Eukaryota</taxon>
        <taxon>Fungi</taxon>
        <taxon>Dikarya</taxon>
        <taxon>Ascomycota</taxon>
        <taxon>Pezizomycotina</taxon>
        <taxon>Sordariomycetes</taxon>
        <taxon>Hypocreomycetidae</taxon>
        <taxon>Glomerellales</taxon>
        <taxon>Glomerellaceae</taxon>
        <taxon>Colletotrichum</taxon>
        <taxon>Colletotrichum acutatum species complex</taxon>
    </lineage>
</organism>
<sequence>MCLPAQFLSYTTSCQTALRKSHKPAVHYLTICYIFSFPFLPFPSAQGAQVGFFFSSSSSSSSSSSF</sequence>
<dbReference type="Proteomes" id="UP001239213">
    <property type="component" value="Unassembled WGS sequence"/>
</dbReference>
<proteinExistence type="predicted"/>
<accession>A0AAI9TTV8</accession>
<reference evidence="1" key="1">
    <citation type="submission" date="2016-11" db="EMBL/GenBank/DDBJ databases">
        <title>The genome sequence of Colletotrichum cuscutae.</title>
        <authorList>
            <person name="Baroncelli R."/>
        </authorList>
    </citation>
    <scope>NUCLEOTIDE SEQUENCE</scope>
    <source>
        <strain evidence="1">IMI 304802</strain>
    </source>
</reference>
<keyword evidence="2" id="KW-1185">Reference proteome</keyword>
<gene>
    <name evidence="1" type="ORF">CCUS01_12566</name>
</gene>
<evidence type="ECO:0000313" key="1">
    <source>
        <dbReference type="EMBL" id="KAK1445398.1"/>
    </source>
</evidence>
<dbReference type="AlphaFoldDB" id="A0AAI9TTV8"/>